<feature type="transmembrane region" description="Helical" evidence="1">
    <location>
        <begin position="131"/>
        <end position="154"/>
    </location>
</feature>
<evidence type="ECO:0000313" key="3">
    <source>
        <dbReference type="Proteomes" id="UP000271162"/>
    </source>
</evidence>
<protein>
    <submittedName>
        <fullName evidence="4">Transmembrane protein</fullName>
    </submittedName>
</protein>
<dbReference type="Proteomes" id="UP000271162">
    <property type="component" value="Unassembled WGS sequence"/>
</dbReference>
<feature type="transmembrane region" description="Helical" evidence="1">
    <location>
        <begin position="59"/>
        <end position="78"/>
    </location>
</feature>
<dbReference type="AlphaFoldDB" id="A0A0N4XUN5"/>
<proteinExistence type="predicted"/>
<keyword evidence="3" id="KW-1185">Reference proteome</keyword>
<evidence type="ECO:0000256" key="1">
    <source>
        <dbReference type="SAM" id="Phobius"/>
    </source>
</evidence>
<dbReference type="EMBL" id="UYSL01019801">
    <property type="protein sequence ID" value="VDL70028.1"/>
    <property type="molecule type" value="Genomic_DNA"/>
</dbReference>
<dbReference type="WBParaSite" id="NBR_0000643801-mRNA-1">
    <property type="protein sequence ID" value="NBR_0000643801-mRNA-1"/>
    <property type="gene ID" value="NBR_0000643801"/>
</dbReference>
<sequence>MSSNDPKPSTTLGTDRKRSSIVKGSFQSDTVLYGGKTGVKQILTAPSQSHSRMTPGGQTFLCVMGSVISVAICIWLAAFSREPGWRRAVFATGAALCAIMFAFLAFMTIRRAKQSTTQQKTFDEKATVRRATVVVFAIDIMQILPLFQGIHYLAEVKATIFSPPEPEALPDLSQRRSTIGARVSKKSIAAAGLGGSGGDDCPTQV</sequence>
<reference evidence="4" key="1">
    <citation type="submission" date="2017-02" db="UniProtKB">
        <authorList>
            <consortium name="WormBaseParasite"/>
        </authorList>
    </citation>
    <scope>IDENTIFICATION</scope>
</reference>
<name>A0A0N4XUN5_NIPBR</name>
<evidence type="ECO:0000313" key="4">
    <source>
        <dbReference type="WBParaSite" id="NBR_0000643801-mRNA-1"/>
    </source>
</evidence>
<evidence type="ECO:0000313" key="2">
    <source>
        <dbReference type="EMBL" id="VDL70028.1"/>
    </source>
</evidence>
<gene>
    <name evidence="2" type="ORF">NBR_LOCUS6439</name>
</gene>
<reference evidence="2 3" key="2">
    <citation type="submission" date="2018-11" db="EMBL/GenBank/DDBJ databases">
        <authorList>
            <consortium name="Pathogen Informatics"/>
        </authorList>
    </citation>
    <scope>NUCLEOTIDE SEQUENCE [LARGE SCALE GENOMIC DNA]</scope>
</reference>
<keyword evidence="1" id="KW-1133">Transmembrane helix</keyword>
<keyword evidence="1" id="KW-0812">Transmembrane</keyword>
<organism evidence="4">
    <name type="scientific">Nippostrongylus brasiliensis</name>
    <name type="common">Rat hookworm</name>
    <dbReference type="NCBI Taxonomy" id="27835"/>
    <lineage>
        <taxon>Eukaryota</taxon>
        <taxon>Metazoa</taxon>
        <taxon>Ecdysozoa</taxon>
        <taxon>Nematoda</taxon>
        <taxon>Chromadorea</taxon>
        <taxon>Rhabditida</taxon>
        <taxon>Rhabditina</taxon>
        <taxon>Rhabditomorpha</taxon>
        <taxon>Strongyloidea</taxon>
        <taxon>Heligmosomidae</taxon>
        <taxon>Nippostrongylus</taxon>
    </lineage>
</organism>
<feature type="transmembrane region" description="Helical" evidence="1">
    <location>
        <begin position="90"/>
        <end position="110"/>
    </location>
</feature>
<accession>A0A0N4XUN5</accession>
<keyword evidence="1" id="KW-0472">Membrane</keyword>